<keyword evidence="3" id="KW-1185">Reference proteome</keyword>
<evidence type="ECO:0000313" key="2">
    <source>
        <dbReference type="EMBL" id="MEP0867000.1"/>
    </source>
</evidence>
<reference evidence="2 3" key="1">
    <citation type="submission" date="2022-04" db="EMBL/GenBank/DDBJ databases">
        <title>Positive selection, recombination, and allopatry shape intraspecific diversity of widespread and dominant cyanobacteria.</title>
        <authorList>
            <person name="Wei J."/>
            <person name="Shu W."/>
            <person name="Hu C."/>
        </authorList>
    </citation>
    <scope>NUCLEOTIDE SEQUENCE [LARGE SCALE GENOMIC DNA]</scope>
    <source>
        <strain evidence="2 3">GB2-A5</strain>
    </source>
</reference>
<name>A0ABV0JU66_9CYAN</name>
<evidence type="ECO:0000256" key="1">
    <source>
        <dbReference type="SAM" id="MobiDB-lite"/>
    </source>
</evidence>
<sequence length="318" mass="35883">MSRSKPDPRKIISDSPNRRPYGAKVGIVLGETDESGFDGEASLLLNDKESIVRIVPLNEEKDESQFRGRRKTAKKLDVYVEGFATAGEAEQKGLKLSLALLWAAISRKHPLLLDYHTPLPCMVFDRTQQGRGGSGFMMSVSFRVVMSSSSMVERINEIFSADLEVDRQLLVSMELFASARLETTERSRFVGLVSSLEPLAKRNRYPNRELQDLIGSFVEQLSNTASIPDNIRASVQGRIRELERESISQAIKRLVKEHLPENPDAVSMIDEAYNIRSKILHEGASDADLDRKSQEIEDIIRQIYSRILKHDLFVPPNQ</sequence>
<evidence type="ECO:0000313" key="3">
    <source>
        <dbReference type="Proteomes" id="UP001442494"/>
    </source>
</evidence>
<accession>A0ABV0JU66</accession>
<dbReference type="Proteomes" id="UP001442494">
    <property type="component" value="Unassembled WGS sequence"/>
</dbReference>
<proteinExistence type="predicted"/>
<feature type="compositionally biased region" description="Basic and acidic residues" evidence="1">
    <location>
        <begin position="1"/>
        <end position="12"/>
    </location>
</feature>
<comment type="caution">
    <text evidence="2">The sequence shown here is derived from an EMBL/GenBank/DDBJ whole genome shotgun (WGS) entry which is preliminary data.</text>
</comment>
<feature type="region of interest" description="Disordered" evidence="1">
    <location>
        <begin position="1"/>
        <end position="20"/>
    </location>
</feature>
<dbReference type="EMBL" id="JAMPKK010000056">
    <property type="protein sequence ID" value="MEP0867000.1"/>
    <property type="molecule type" value="Genomic_DNA"/>
</dbReference>
<protein>
    <submittedName>
        <fullName evidence="2">HEPN domain-containing protein</fullName>
    </submittedName>
</protein>
<dbReference type="RefSeq" id="WP_190417913.1">
    <property type="nucleotide sequence ID" value="NZ_JAMPKK010000056.1"/>
</dbReference>
<organism evidence="2 3">
    <name type="scientific">Funiculus sociatus GB2-A5</name>
    <dbReference type="NCBI Taxonomy" id="2933946"/>
    <lineage>
        <taxon>Bacteria</taxon>
        <taxon>Bacillati</taxon>
        <taxon>Cyanobacteriota</taxon>
        <taxon>Cyanophyceae</taxon>
        <taxon>Coleofasciculales</taxon>
        <taxon>Coleofasciculaceae</taxon>
        <taxon>Funiculus</taxon>
    </lineage>
</organism>
<gene>
    <name evidence="2" type="ORF">NDI37_21345</name>
</gene>